<feature type="domain" description="tRNA nucleotidyltransferase substrate binding" evidence="12">
    <location>
        <begin position="168"/>
        <end position="289"/>
    </location>
</feature>
<evidence type="ECO:0000259" key="13">
    <source>
        <dbReference type="Pfam" id="PF21133"/>
    </source>
</evidence>
<evidence type="ECO:0000256" key="5">
    <source>
        <dbReference type="ARBA" id="ARBA00022741"/>
    </source>
</evidence>
<evidence type="ECO:0000256" key="1">
    <source>
        <dbReference type="ARBA" id="ARBA00022679"/>
    </source>
</evidence>
<dbReference type="Gene3D" id="3.30.460.10">
    <property type="entry name" value="Beta Polymerase, domain 2"/>
    <property type="match status" value="1"/>
</dbReference>
<dbReference type="InterPro" id="IPR011068">
    <property type="entry name" value="NuclTrfase_I-like_C"/>
</dbReference>
<dbReference type="InterPro" id="IPR008229">
    <property type="entry name" value="CCA-adding_arc"/>
</dbReference>
<keyword evidence="9 10" id="KW-0694">RNA-binding</keyword>
<dbReference type="Gene3D" id="3.30.70.590">
    <property type="entry name" value="Poly(A) polymerase predicted RNA binding domain"/>
    <property type="match status" value="1"/>
</dbReference>
<dbReference type="SUPFAM" id="SSF81301">
    <property type="entry name" value="Nucleotidyltransferase"/>
    <property type="match status" value="1"/>
</dbReference>
<evidence type="ECO:0000256" key="2">
    <source>
        <dbReference type="ARBA" id="ARBA00022694"/>
    </source>
</evidence>
<name>A0A7J3XZG4_9CREN</name>
<feature type="binding site" evidence="10">
    <location>
        <position position="65"/>
    </location>
    <ligand>
        <name>CTP</name>
        <dbReference type="ChEBI" id="CHEBI:37563"/>
    </ligand>
</feature>
<keyword evidence="7 10" id="KW-0067">ATP-binding</keyword>
<comment type="subunit">
    <text evidence="10">Homodimer.</text>
</comment>
<feature type="binding site" evidence="10">
    <location>
        <position position="154"/>
    </location>
    <ligand>
        <name>ATP</name>
        <dbReference type="ChEBI" id="CHEBI:30616"/>
    </ligand>
</feature>
<dbReference type="Pfam" id="PF21133">
    <property type="entry name" value="CAA_C"/>
    <property type="match status" value="1"/>
</dbReference>
<keyword evidence="6 10" id="KW-0692">RNA repair</keyword>
<dbReference type="AlphaFoldDB" id="A0A7J3XZG4"/>
<dbReference type="PANTHER" id="PTHR39643">
    <property type="entry name" value="CCA-ADDING ENZYME"/>
    <property type="match status" value="1"/>
</dbReference>
<dbReference type="GO" id="GO:0001680">
    <property type="term" value="P:tRNA 3'-terminal CCA addition"/>
    <property type="evidence" value="ECO:0007669"/>
    <property type="project" value="UniProtKB-UniRule"/>
</dbReference>
<dbReference type="PIRSF" id="PIRSF005335">
    <property type="entry name" value="CCA_arch"/>
    <property type="match status" value="1"/>
</dbReference>
<evidence type="ECO:0000313" key="14">
    <source>
        <dbReference type="EMBL" id="HHP68066.1"/>
    </source>
</evidence>
<dbReference type="InterPro" id="IPR042090">
    <property type="entry name" value="CCA_tRNA_nucleotrans_2"/>
</dbReference>
<evidence type="ECO:0000256" key="8">
    <source>
        <dbReference type="ARBA" id="ARBA00022842"/>
    </source>
</evidence>
<keyword evidence="5 10" id="KW-0547">Nucleotide-binding</keyword>
<feature type="binding site" evidence="10">
    <location>
        <position position="65"/>
    </location>
    <ligand>
        <name>ATP</name>
        <dbReference type="ChEBI" id="CHEBI:30616"/>
    </ligand>
</feature>
<comment type="miscellaneous">
    <text evidence="10">A single active site specifically recognizes both ATP and CTP and is responsible for their addition.</text>
</comment>
<dbReference type="HAMAP" id="MF_01264">
    <property type="entry name" value="CCA_arch"/>
    <property type="match status" value="1"/>
</dbReference>
<keyword evidence="4 10" id="KW-0479">Metal-binding</keyword>
<dbReference type="EMBL" id="DRYK01000061">
    <property type="protein sequence ID" value="HHP68066.1"/>
    <property type="molecule type" value="Genomic_DNA"/>
</dbReference>
<dbReference type="Pfam" id="PF09249">
    <property type="entry name" value="tRNA_NucTransf2"/>
    <property type="match status" value="1"/>
</dbReference>
<evidence type="ECO:0000256" key="4">
    <source>
        <dbReference type="ARBA" id="ARBA00022723"/>
    </source>
</evidence>
<feature type="binding site" evidence="10">
    <location>
        <position position="183"/>
    </location>
    <ligand>
        <name>ATP</name>
        <dbReference type="ChEBI" id="CHEBI:30616"/>
    </ligand>
</feature>
<evidence type="ECO:0000256" key="6">
    <source>
        <dbReference type="ARBA" id="ARBA00022800"/>
    </source>
</evidence>
<dbReference type="InterPro" id="IPR048833">
    <property type="entry name" value="CAA_C"/>
</dbReference>
<feature type="domain" description="CCA-adding enzyme C-terminal" evidence="13">
    <location>
        <begin position="320"/>
        <end position="428"/>
    </location>
</feature>
<evidence type="ECO:0000256" key="7">
    <source>
        <dbReference type="ARBA" id="ARBA00022840"/>
    </source>
</evidence>
<gene>
    <name evidence="10 14" type="primary">cca</name>
    <name evidence="14" type="ORF">ENM60_04695</name>
</gene>
<evidence type="ECO:0000259" key="11">
    <source>
        <dbReference type="Pfam" id="PF01909"/>
    </source>
</evidence>
<accession>A0A7J3XZG4</accession>
<evidence type="ECO:0000256" key="9">
    <source>
        <dbReference type="ARBA" id="ARBA00022884"/>
    </source>
</evidence>
<sequence length="480" mass="55077">MPRCLRGRARKVTGIDELLGSVLREITPTEEERKKILQVFEKIRDALEKHLHRVGVRAEVTLQGSIVHETWLRGDRDLDVFVLYPEEWSVSDVKERGFQLIKEAVENIGRVEVRYAEHPYVRVVVDDVEADIVPAFKLKSPVNIRTAVDRTPFHTQFVIEHLKNGLNNDVRLLKKFMKTVGVYGAEVKTKGFSGYAAELLVIKYGGFLNTLKAASEWRPPVYVNTLGDEALFRDVVRRLVEKYPESIIYMPDPVDPSRNVTAAVSLEKLSKFILSAKCFLEKPGLRYFEDVGEGEPADIAETIDERCVILVEVEASTRLPPEVIWGELDRIRDRCVKFLVNHDFNVYYSTVWTDESKRGVVVLELDECEKPAYKLYEGPPFTDLNRVTDFTRKHAGKSVKIWLSREGKLMSISRRSARNSLDLLATRYNEYLVSPHFKNSKPVVYRVTRGNIEALASKYGFNVLKDLTRKIEPWLLECTS</sequence>
<dbReference type="PROSITE" id="PS50152">
    <property type="entry name" value="25A_SYNTH_3"/>
    <property type="match status" value="1"/>
</dbReference>
<proteinExistence type="inferred from homology"/>
<protein>
    <recommendedName>
        <fullName evidence="10">CCA-adding enzyme</fullName>
        <ecNumber evidence="10">2.7.7.72</ecNumber>
    </recommendedName>
    <alternativeName>
        <fullName evidence="10">CCA tRNA nucleotidyltransferase</fullName>
    </alternativeName>
    <alternativeName>
        <fullName evidence="10">tRNA CCA-pyrophosphorylase</fullName>
    </alternativeName>
    <alternativeName>
        <fullName evidence="10">tRNA adenylyl-/cytidylyl- transferase</fullName>
    </alternativeName>
    <alternativeName>
        <fullName evidence="10">tRNA nucleotidyltransferase</fullName>
    </alternativeName>
    <alternativeName>
        <fullName evidence="10">tRNA-NT</fullName>
    </alternativeName>
</protein>
<comment type="function">
    <text evidence="10">Catalyzes the addition and repair of the essential 3'-terminal CCA sequence in tRNAs without using a nucleic acid template. Adds these three nucleotides in the order of C, C, and A to the tRNA nucleotide-73, using CTP and ATP as substrates and producing inorganic pyrophosphate. tRNA 3'-terminal CCA addition is required both for tRNA processing and repair. Also involved in tRNA surveillance by mediating tandem CCA addition to generate a CCACCA at the 3' terminus of unstable tRNAs. While stable tRNAs receive only 3'-terminal CCA, unstable tRNAs are marked with CCACCA and rapidly degraded.</text>
</comment>
<feature type="binding site" evidence="10">
    <location>
        <position position="154"/>
    </location>
    <ligand>
        <name>CTP</name>
        <dbReference type="ChEBI" id="CHEBI:37563"/>
    </ligand>
</feature>
<dbReference type="Gene3D" id="1.10.1410.30">
    <property type="entry name" value="CCA tRNA nucleotidyltransferase, domain 2"/>
    <property type="match status" value="1"/>
</dbReference>
<dbReference type="GO" id="GO:0000287">
    <property type="term" value="F:magnesium ion binding"/>
    <property type="evidence" value="ECO:0007669"/>
    <property type="project" value="UniProtKB-UniRule"/>
</dbReference>
<dbReference type="GO" id="GO:0005524">
    <property type="term" value="F:ATP binding"/>
    <property type="evidence" value="ECO:0007669"/>
    <property type="project" value="UniProtKB-UniRule"/>
</dbReference>
<dbReference type="Pfam" id="PF01909">
    <property type="entry name" value="NTP_transf_2"/>
    <property type="match status" value="1"/>
</dbReference>
<keyword evidence="1 10" id="KW-0808">Transferase</keyword>
<dbReference type="GO" id="GO:0042245">
    <property type="term" value="P:RNA repair"/>
    <property type="evidence" value="ECO:0007669"/>
    <property type="project" value="UniProtKB-KW"/>
</dbReference>
<dbReference type="EC" id="2.7.7.72" evidence="10"/>
<comment type="caution">
    <text evidence="10">Lacks conserved residue(s) required for the propagation of feature annotation.</text>
</comment>
<feature type="binding site" evidence="10">
    <location>
        <position position="183"/>
    </location>
    <ligand>
        <name>CTP</name>
        <dbReference type="ChEBI" id="CHEBI:37563"/>
    </ligand>
</feature>
<reference evidence="14" key="1">
    <citation type="journal article" date="2020" name="mSystems">
        <title>Genome- and Community-Level Interaction Insights into Carbon Utilization and Element Cycling Functions of Hydrothermarchaeota in Hydrothermal Sediment.</title>
        <authorList>
            <person name="Zhou Z."/>
            <person name="Liu Y."/>
            <person name="Xu W."/>
            <person name="Pan J."/>
            <person name="Luo Z.H."/>
            <person name="Li M."/>
        </authorList>
    </citation>
    <scope>NUCLEOTIDE SEQUENCE [LARGE SCALE GENOMIC DNA]</scope>
    <source>
        <strain evidence="14">SpSt-110</strain>
    </source>
</reference>
<dbReference type="GO" id="GO:0004810">
    <property type="term" value="F:CCA tRNA nucleotidyltransferase activity"/>
    <property type="evidence" value="ECO:0007669"/>
    <property type="project" value="UniProtKB-UniRule"/>
</dbReference>
<feature type="domain" description="Polymerase nucleotidyl transferase" evidence="11">
    <location>
        <begin position="43"/>
        <end position="154"/>
    </location>
</feature>
<comment type="cofactor">
    <cofactor evidence="10">
        <name>Mg(2+)</name>
        <dbReference type="ChEBI" id="CHEBI:18420"/>
    </cofactor>
</comment>
<feature type="binding site" evidence="10">
    <location>
        <position position="131"/>
    </location>
    <ligand>
        <name>Mg(2+)</name>
        <dbReference type="ChEBI" id="CHEBI:18420"/>
    </ligand>
</feature>
<feature type="binding site" evidence="10">
    <location>
        <position position="77"/>
    </location>
    <ligand>
        <name>Mg(2+)</name>
        <dbReference type="ChEBI" id="CHEBI:18420"/>
    </ligand>
</feature>
<feature type="binding site" evidence="10">
    <location>
        <position position="174"/>
    </location>
    <ligand>
        <name>CTP</name>
        <dbReference type="ChEBI" id="CHEBI:37563"/>
    </ligand>
</feature>
<dbReference type="InterPro" id="IPR006116">
    <property type="entry name" value="NT_2-5OAS_ClassI-CCAase"/>
</dbReference>
<dbReference type="GO" id="GO:0000049">
    <property type="term" value="F:tRNA binding"/>
    <property type="evidence" value="ECO:0007669"/>
    <property type="project" value="UniProtKB-UniRule"/>
</dbReference>
<dbReference type="NCBIfam" id="TIGR03671">
    <property type="entry name" value="cca_archaeal"/>
    <property type="match status" value="1"/>
</dbReference>
<keyword evidence="2 10" id="KW-0819">tRNA processing</keyword>
<dbReference type="CDD" id="cd05400">
    <property type="entry name" value="NT_2-5OAS_ClassI-CCAase"/>
    <property type="match status" value="1"/>
</dbReference>
<evidence type="ECO:0000256" key="3">
    <source>
        <dbReference type="ARBA" id="ARBA00022695"/>
    </source>
</evidence>
<comment type="caution">
    <text evidence="14">The sequence shown here is derived from an EMBL/GenBank/DDBJ whole genome shotgun (WGS) entry which is preliminary data.</text>
</comment>
<comment type="similarity">
    <text evidence="10">Belongs to the tRNA nucleotidyltransferase/poly(A) polymerase family. Archaeal CCA-adding enzyme subfamily.</text>
</comment>
<dbReference type="InterPro" id="IPR043519">
    <property type="entry name" value="NT_sf"/>
</dbReference>
<dbReference type="SUPFAM" id="SSF55003">
    <property type="entry name" value="PAP/Archaeal CCA-adding enzyme, C-terminal domain"/>
    <property type="match status" value="1"/>
</dbReference>
<dbReference type="Gene3D" id="3.30.70.1550">
    <property type="entry name" value="Archaeal tRNA CCA-adding enzyme catalytic domain"/>
    <property type="match status" value="1"/>
</dbReference>
<keyword evidence="3 10" id="KW-0548">Nucleotidyltransferase</keyword>
<feature type="binding site" evidence="10">
    <location>
        <position position="174"/>
    </location>
    <ligand>
        <name>ATP</name>
        <dbReference type="ChEBI" id="CHEBI:30616"/>
    </ligand>
</feature>
<evidence type="ECO:0000256" key="10">
    <source>
        <dbReference type="HAMAP-Rule" id="MF_01264"/>
    </source>
</evidence>
<comment type="catalytic activity">
    <reaction evidence="10">
        <text>a tRNA precursor + 2 CTP + ATP = a tRNA with a 3' CCA end + 3 diphosphate</text>
        <dbReference type="Rhea" id="RHEA:14433"/>
        <dbReference type="Rhea" id="RHEA-COMP:10465"/>
        <dbReference type="Rhea" id="RHEA-COMP:10468"/>
        <dbReference type="ChEBI" id="CHEBI:30616"/>
        <dbReference type="ChEBI" id="CHEBI:33019"/>
        <dbReference type="ChEBI" id="CHEBI:37563"/>
        <dbReference type="ChEBI" id="CHEBI:74896"/>
        <dbReference type="ChEBI" id="CHEBI:83071"/>
        <dbReference type="EC" id="2.7.7.72"/>
    </reaction>
</comment>
<organism evidence="14">
    <name type="scientific">Thermogladius calderae</name>
    <dbReference type="NCBI Taxonomy" id="1200300"/>
    <lineage>
        <taxon>Archaea</taxon>
        <taxon>Thermoproteota</taxon>
        <taxon>Thermoprotei</taxon>
        <taxon>Desulfurococcales</taxon>
        <taxon>Desulfurococcaceae</taxon>
        <taxon>Thermogladius</taxon>
    </lineage>
</organism>
<dbReference type="PANTHER" id="PTHR39643:SF1">
    <property type="entry name" value="CCA-ADDING ENZYME"/>
    <property type="match status" value="1"/>
</dbReference>
<feature type="binding site" evidence="10">
    <location>
        <position position="79"/>
    </location>
    <ligand>
        <name>Mg(2+)</name>
        <dbReference type="ChEBI" id="CHEBI:18420"/>
    </ligand>
</feature>
<dbReference type="InterPro" id="IPR002934">
    <property type="entry name" value="Polymerase_NTP_transf_dom"/>
</dbReference>
<dbReference type="SUPFAM" id="SSF81631">
    <property type="entry name" value="PAP/OAS1 substrate-binding domain"/>
    <property type="match status" value="1"/>
</dbReference>
<comment type="catalytic activity">
    <reaction evidence="10">
        <text>a tRNA with a 3' CCA end + 2 CTP + ATP = a tRNA with a 3' CCACCA end + 3 diphosphate</text>
        <dbReference type="Rhea" id="RHEA:76235"/>
        <dbReference type="Rhea" id="RHEA-COMP:10468"/>
        <dbReference type="Rhea" id="RHEA-COMP:18655"/>
        <dbReference type="ChEBI" id="CHEBI:30616"/>
        <dbReference type="ChEBI" id="CHEBI:33019"/>
        <dbReference type="ChEBI" id="CHEBI:37563"/>
        <dbReference type="ChEBI" id="CHEBI:83071"/>
        <dbReference type="ChEBI" id="CHEBI:195187"/>
    </reaction>
</comment>
<keyword evidence="8 10" id="KW-0460">Magnesium</keyword>
<dbReference type="InterPro" id="IPR015329">
    <property type="entry name" value="tRNA_NucTransf2"/>
</dbReference>
<evidence type="ECO:0000259" key="12">
    <source>
        <dbReference type="Pfam" id="PF09249"/>
    </source>
</evidence>